<dbReference type="Pfam" id="PF05762">
    <property type="entry name" value="VWA_CoxE"/>
    <property type="match status" value="1"/>
</dbReference>
<accession>Q2SAV1</accession>
<organism evidence="2 3">
    <name type="scientific">Hahella chejuensis (strain KCTC 2396)</name>
    <dbReference type="NCBI Taxonomy" id="349521"/>
    <lineage>
        <taxon>Bacteria</taxon>
        <taxon>Pseudomonadati</taxon>
        <taxon>Pseudomonadota</taxon>
        <taxon>Gammaproteobacteria</taxon>
        <taxon>Oceanospirillales</taxon>
        <taxon>Hahellaceae</taxon>
        <taxon>Hahella</taxon>
    </lineage>
</organism>
<dbReference type="RefSeq" id="WP_011399286.1">
    <property type="nucleotide sequence ID" value="NC_007645.1"/>
</dbReference>
<name>Q2SAV1_HAHCH</name>
<dbReference type="HOGENOM" id="CLU_058765_0_0_6"/>
<dbReference type="STRING" id="349521.HCH_05563"/>
<dbReference type="SMART" id="SM00327">
    <property type="entry name" value="VWA"/>
    <property type="match status" value="1"/>
</dbReference>
<evidence type="ECO:0000313" key="3">
    <source>
        <dbReference type="Proteomes" id="UP000000238"/>
    </source>
</evidence>
<dbReference type="CDD" id="cd01462">
    <property type="entry name" value="VWA_YIEM_type"/>
    <property type="match status" value="1"/>
</dbReference>
<sequence>MTLLSERERRWRLLLGGDGQDNASMSAEDMQLDQILNALYGSDGERGADLSSSAPKVARWLGDIRERFPSSVVRVMQKDAFERLNLERMLLEPEMLEAVQPDIHLVANLMSLGHLIPERSKETARQVVRKIVEELMRKLQSSTEQAIRGSLNRAMRKQRPRHADIDWARTIRANLKHYQPEYRTIVPERLIGYGRKQPSALKEVMLCVDQSGSMASSVIYASIFAAVMASIPALKTQLVVFDTAVVDLTEKLQDPVDVLFGVQLGGGTDINKAVTYCQQQITKPQDTSFILITDLYEGGDQKQLVQRVAELKNAGVNVITLLALNDDGAPYFDKRLAQQFASLDVPTFACTPDQFPDLMAVALGGGSVADWTASQDIVMERQG</sequence>
<dbReference type="eggNOG" id="COG2425">
    <property type="taxonomic scope" value="Bacteria"/>
</dbReference>
<gene>
    <name evidence="2" type="ordered locus">HCH_05563</name>
</gene>
<dbReference type="KEGG" id="hch:HCH_05563"/>
<proteinExistence type="predicted"/>
<dbReference type="PANTHER" id="PTHR30634:SF16">
    <property type="entry name" value="OUTER-MEMBRANE LIPOPROTEIN LOLB"/>
    <property type="match status" value="1"/>
</dbReference>
<evidence type="ECO:0000313" key="2">
    <source>
        <dbReference type="EMBL" id="ABC32223.1"/>
    </source>
</evidence>
<dbReference type="Gene3D" id="3.40.50.410">
    <property type="entry name" value="von Willebrand factor, type A domain"/>
    <property type="match status" value="1"/>
</dbReference>
<dbReference type="PANTHER" id="PTHR30634">
    <property type="entry name" value="OUTER MEMBRANE LOLAB LIPOPROTEIN INSERTION APPARATUS"/>
    <property type="match status" value="1"/>
</dbReference>
<dbReference type="InterPro" id="IPR002035">
    <property type="entry name" value="VWF_A"/>
</dbReference>
<dbReference type="EMBL" id="CP000155">
    <property type="protein sequence ID" value="ABC32223.1"/>
    <property type="molecule type" value="Genomic_DNA"/>
</dbReference>
<feature type="domain" description="VWFA" evidence="1">
    <location>
        <begin position="201"/>
        <end position="360"/>
    </location>
</feature>
<protein>
    <recommendedName>
        <fullName evidence="1">VWFA domain-containing protein</fullName>
    </recommendedName>
</protein>
<evidence type="ECO:0000259" key="1">
    <source>
        <dbReference type="SMART" id="SM00327"/>
    </source>
</evidence>
<dbReference type="SUPFAM" id="SSF53300">
    <property type="entry name" value="vWA-like"/>
    <property type="match status" value="1"/>
</dbReference>
<dbReference type="InterPro" id="IPR036465">
    <property type="entry name" value="vWFA_dom_sf"/>
</dbReference>
<dbReference type="InterPro" id="IPR050458">
    <property type="entry name" value="LolB"/>
</dbReference>
<dbReference type="AlphaFoldDB" id="Q2SAV1"/>
<reference evidence="2 3" key="1">
    <citation type="journal article" date="2005" name="Nucleic Acids Res.">
        <title>Genomic blueprint of Hahella chejuensis, a marine microbe producing an algicidal agent.</title>
        <authorList>
            <person name="Jeong H."/>
            <person name="Yim J.H."/>
            <person name="Lee C."/>
            <person name="Choi S.-H."/>
            <person name="Park Y.K."/>
            <person name="Yoon S.H."/>
            <person name="Hur C.-G."/>
            <person name="Kang H.-Y."/>
            <person name="Kim D."/>
            <person name="Lee H.H."/>
            <person name="Park K.H."/>
            <person name="Park S.-H."/>
            <person name="Park H.-S."/>
            <person name="Lee H.K."/>
            <person name="Oh T.K."/>
            <person name="Kim J.F."/>
        </authorList>
    </citation>
    <scope>NUCLEOTIDE SEQUENCE [LARGE SCALE GENOMIC DNA]</scope>
    <source>
        <strain evidence="2 3">KCTC 2396</strain>
    </source>
</reference>
<dbReference type="OrthoDB" id="9789979at2"/>
<keyword evidence="3" id="KW-1185">Reference proteome</keyword>
<dbReference type="InterPro" id="IPR008912">
    <property type="entry name" value="Uncharacterised_CoxE"/>
</dbReference>
<dbReference type="Proteomes" id="UP000000238">
    <property type="component" value="Chromosome"/>
</dbReference>